<dbReference type="SUPFAM" id="SSF51735">
    <property type="entry name" value="NAD(P)-binding Rossmann-fold domains"/>
    <property type="match status" value="1"/>
</dbReference>
<protein>
    <submittedName>
        <fullName evidence="5">Aminotransferase class III-fold pyridoxal phosphate-dependent enzyme</fullName>
    </submittedName>
</protein>
<dbReference type="SUPFAM" id="SSF53383">
    <property type="entry name" value="PLP-dependent transferases"/>
    <property type="match status" value="1"/>
</dbReference>
<accession>A0ABT4AC17</accession>
<dbReference type="InterPro" id="IPR036291">
    <property type="entry name" value="NAD(P)-bd_dom_sf"/>
</dbReference>
<dbReference type="InterPro" id="IPR005814">
    <property type="entry name" value="Aminotrans_3"/>
</dbReference>
<dbReference type="Gene3D" id="3.40.50.720">
    <property type="entry name" value="NAD(P)-binding Rossmann-like Domain"/>
    <property type="match status" value="1"/>
</dbReference>
<dbReference type="CDD" id="cd00610">
    <property type="entry name" value="OAT_like"/>
    <property type="match status" value="1"/>
</dbReference>
<keyword evidence="2 5" id="KW-0032">Aminotransferase</keyword>
<evidence type="ECO:0000313" key="5">
    <source>
        <dbReference type="EMBL" id="MCY1079218.1"/>
    </source>
</evidence>
<name>A0ABT4AC17_9BACT</name>
<reference evidence="5 6" key="1">
    <citation type="submission" date="2022-11" db="EMBL/GenBank/DDBJ databases">
        <title>Minimal conservation of predation-associated metabolite biosynthetic gene clusters underscores biosynthetic potential of Myxococcota including descriptions for ten novel species: Archangium lansinium sp. nov., Myxococcus landrumus sp. nov., Nannocystis bai.</title>
        <authorList>
            <person name="Ahearne A."/>
            <person name="Stevens C."/>
            <person name="Phillips K."/>
        </authorList>
    </citation>
    <scope>NUCLEOTIDE SEQUENCE [LARGE SCALE GENOMIC DNA]</scope>
    <source>
        <strain evidence="5 6">MIWBW</strain>
    </source>
</reference>
<dbReference type="Pfam" id="PF00202">
    <property type="entry name" value="Aminotran_3"/>
    <property type="match status" value="1"/>
</dbReference>
<sequence>MHRFTQYMNPHLGGLLERLCLDTRFVRGEGCYLYDDEGRRYLDFVAAYGALPFGFNPPEVWQALHEVEASQEPSFVQPSSMEAAGALAEKLIEIAPEGLRYVTFANSGAEAVEAALKMCRAATGRPGILTTHNSFHGKTLGALSATGNDSYQQSFGAPVAGFERIPYGDLEALRRVLEERGGQFAAFILEPIQGEGGIIVPPPGYLAAARELCREHGVLFVLDEIQTGLGRTGHLFACQAEGVSPDVMTLAKALGGGLLPIGAVLCSEAACSEEFSMKHSSTFAGNTLACRVGLRVLELLTRDDQALVRQVAENGAFLKAGLEQLQRRYSNVLRDVRGRGYLLGLELQVDPDTYGHASFLEVLSSQKNLSPLLSSYLLNVERLRVAPTLNGSSVIRIEPPLIATRQMGEQAIVSIERMLGALAVGNTAELLHHLLGTQTRPHFVSVSSGRSLPTPTGAPEEGRFAFLVHPVTPSNYAEFDKSLAVLKPEELQRLALRFNDMSTPFVAGSTRIEAQGGKTAHGEFIVVPRTAEEFLRMPTRQAVAEVRAGVELARERGAKLVGLGAFTSVVTKGGLLLRDTGVALTTGNSYTVVAAVDAINQAMSGLGTRPTDAIAAVVGATGSIGRATAILLAESVGRLLLVGNPANPERSLQRLSRVAVDLCRSVVQQLHRGQSFEPGTLADAVRLQGSLPPPDAEPELFAELVAGLARQDRLVLTTDLAHLLPQADLVVTATSSIEGLVTPQILKPQAVVCDLSRPPNVSRAVKKARPDVLVIDGGVVAVPGLPDLGWHFGFEQGLAYACMSETMILSLEHHYQDTSIGSDLNLPTILHLRETGAVLGFQLAQLRSFDRPLSDAEWHRHVQLRKSA</sequence>
<dbReference type="PROSITE" id="PS00600">
    <property type="entry name" value="AA_TRANSFER_CLASS_3"/>
    <property type="match status" value="1"/>
</dbReference>
<dbReference type="RefSeq" id="WP_267537951.1">
    <property type="nucleotide sequence ID" value="NZ_JAPNKA010000001.1"/>
</dbReference>
<dbReference type="PANTHER" id="PTHR11986:SF79">
    <property type="entry name" value="ACETYLORNITHINE AMINOTRANSFERASE, MITOCHONDRIAL"/>
    <property type="match status" value="1"/>
</dbReference>
<comment type="cofactor">
    <cofactor evidence="1">
        <name>pyridoxal 5'-phosphate</name>
        <dbReference type="ChEBI" id="CHEBI:597326"/>
    </cofactor>
</comment>
<dbReference type="GO" id="GO:0008483">
    <property type="term" value="F:transaminase activity"/>
    <property type="evidence" value="ECO:0007669"/>
    <property type="project" value="UniProtKB-KW"/>
</dbReference>
<dbReference type="EMBL" id="JAPNKA010000001">
    <property type="protein sequence ID" value="MCY1079218.1"/>
    <property type="molecule type" value="Genomic_DNA"/>
</dbReference>
<dbReference type="InterPro" id="IPR015424">
    <property type="entry name" value="PyrdxlP-dep_Trfase"/>
</dbReference>
<dbReference type="PANTHER" id="PTHR11986">
    <property type="entry name" value="AMINOTRANSFERASE CLASS III"/>
    <property type="match status" value="1"/>
</dbReference>
<keyword evidence="3" id="KW-0808">Transferase</keyword>
<keyword evidence="4" id="KW-0663">Pyridoxal phosphate</keyword>
<comment type="caution">
    <text evidence="5">The sequence shown here is derived from an EMBL/GenBank/DDBJ whole genome shotgun (WGS) entry which is preliminary data.</text>
</comment>
<dbReference type="InterPro" id="IPR015421">
    <property type="entry name" value="PyrdxlP-dep_Trfase_major"/>
</dbReference>
<evidence type="ECO:0000313" key="6">
    <source>
        <dbReference type="Proteomes" id="UP001207654"/>
    </source>
</evidence>
<dbReference type="Gene3D" id="3.40.640.10">
    <property type="entry name" value="Type I PLP-dependent aspartate aminotransferase-like (Major domain)"/>
    <property type="match status" value="1"/>
</dbReference>
<evidence type="ECO:0000256" key="1">
    <source>
        <dbReference type="ARBA" id="ARBA00001933"/>
    </source>
</evidence>
<evidence type="ECO:0000256" key="2">
    <source>
        <dbReference type="ARBA" id="ARBA00022576"/>
    </source>
</evidence>
<evidence type="ECO:0000256" key="3">
    <source>
        <dbReference type="ARBA" id="ARBA00022679"/>
    </source>
</evidence>
<dbReference type="Proteomes" id="UP001207654">
    <property type="component" value="Unassembled WGS sequence"/>
</dbReference>
<evidence type="ECO:0000256" key="4">
    <source>
        <dbReference type="ARBA" id="ARBA00022898"/>
    </source>
</evidence>
<keyword evidence="6" id="KW-1185">Reference proteome</keyword>
<dbReference type="InterPro" id="IPR050103">
    <property type="entry name" value="Class-III_PLP-dep_AT"/>
</dbReference>
<organism evidence="5 6">
    <name type="scientific">Archangium lansingense</name>
    <dbReference type="NCBI Taxonomy" id="2995310"/>
    <lineage>
        <taxon>Bacteria</taxon>
        <taxon>Pseudomonadati</taxon>
        <taxon>Myxococcota</taxon>
        <taxon>Myxococcia</taxon>
        <taxon>Myxococcales</taxon>
        <taxon>Cystobacterineae</taxon>
        <taxon>Archangiaceae</taxon>
        <taxon>Archangium</taxon>
    </lineage>
</organism>
<dbReference type="InterPro" id="IPR049704">
    <property type="entry name" value="Aminotrans_3_PPA_site"/>
</dbReference>
<proteinExistence type="predicted"/>
<gene>
    <name evidence="5" type="ORF">OV287_32630</name>
</gene>
<dbReference type="Gene3D" id="3.90.1150.10">
    <property type="entry name" value="Aspartate Aminotransferase, domain 1"/>
    <property type="match status" value="1"/>
</dbReference>
<dbReference type="InterPro" id="IPR015422">
    <property type="entry name" value="PyrdxlP-dep_Trfase_small"/>
</dbReference>